<accession>A0ABR6H7S8</accession>
<name>A0ABR6H7S8_AMIAI</name>
<evidence type="ECO:0000313" key="1">
    <source>
        <dbReference type="EMBL" id="MBB3706560.1"/>
    </source>
</evidence>
<dbReference type="Pfam" id="PF19551">
    <property type="entry name" value="DUF6074"/>
    <property type="match status" value="1"/>
</dbReference>
<sequence>MDKDALTFEILLFPLAHRIGKVRHVADLLERKQDEHADAYWKSTVRGLADQLARVGMKHDAIIAEIFAFQEAVQAELWRRSGKSSRPRGGGAA</sequence>
<dbReference type="EMBL" id="JACICB010000009">
    <property type="protein sequence ID" value="MBB3706560.1"/>
    <property type="molecule type" value="Genomic_DNA"/>
</dbReference>
<proteinExistence type="predicted"/>
<gene>
    <name evidence="1" type="ORF">FHS67_002882</name>
</gene>
<dbReference type="RefSeq" id="WP_067957242.1">
    <property type="nucleotide sequence ID" value="NZ_CP015005.1"/>
</dbReference>
<dbReference type="InterPro" id="IPR045720">
    <property type="entry name" value="DUF6074"/>
</dbReference>
<protein>
    <submittedName>
        <fullName evidence="1">Uncharacterized protein</fullName>
    </submittedName>
</protein>
<reference evidence="1 2" key="1">
    <citation type="submission" date="2020-08" db="EMBL/GenBank/DDBJ databases">
        <title>Genomic Encyclopedia of Type Strains, Phase IV (KMG-IV): sequencing the most valuable type-strain genomes for metagenomic binning, comparative biology and taxonomic classification.</title>
        <authorList>
            <person name="Goeker M."/>
        </authorList>
    </citation>
    <scope>NUCLEOTIDE SEQUENCE [LARGE SCALE GENOMIC DNA]</scope>
    <source>
        <strain evidence="1 2">DSM 10368</strain>
    </source>
</reference>
<evidence type="ECO:0000313" key="2">
    <source>
        <dbReference type="Proteomes" id="UP000577697"/>
    </source>
</evidence>
<organism evidence="1 2">
    <name type="scientific">Aminobacter aminovorans</name>
    <name type="common">Chelatobacter heintzii</name>
    <dbReference type="NCBI Taxonomy" id="83263"/>
    <lineage>
        <taxon>Bacteria</taxon>
        <taxon>Pseudomonadati</taxon>
        <taxon>Pseudomonadota</taxon>
        <taxon>Alphaproteobacteria</taxon>
        <taxon>Hyphomicrobiales</taxon>
        <taxon>Phyllobacteriaceae</taxon>
        <taxon>Aminobacter</taxon>
    </lineage>
</organism>
<keyword evidence="2" id="KW-1185">Reference proteome</keyword>
<comment type="caution">
    <text evidence="1">The sequence shown here is derived from an EMBL/GenBank/DDBJ whole genome shotgun (WGS) entry which is preliminary data.</text>
</comment>
<dbReference type="Proteomes" id="UP000577697">
    <property type="component" value="Unassembled WGS sequence"/>
</dbReference>